<dbReference type="InterPro" id="IPR000402">
    <property type="entry name" value="Na/K_ATPase_sub_beta"/>
</dbReference>
<dbReference type="KEGG" id="dne:112984103"/>
<evidence type="ECO:0000256" key="6">
    <source>
        <dbReference type="ARBA" id="ARBA00022607"/>
    </source>
</evidence>
<dbReference type="Ensembl" id="ENSDNVT00000011442.1">
    <property type="protein sequence ID" value="ENSDNVP00000009530.1"/>
    <property type="gene ID" value="ENSDNVG00000006737.1"/>
</dbReference>
<evidence type="ECO:0000256" key="12">
    <source>
        <dbReference type="ARBA" id="ARBA00023065"/>
    </source>
</evidence>
<gene>
    <name evidence="19" type="primary">ATP1B3</name>
</gene>
<evidence type="ECO:0000256" key="7">
    <source>
        <dbReference type="ARBA" id="ARBA00022692"/>
    </source>
</evidence>
<evidence type="ECO:0000256" key="2">
    <source>
        <dbReference type="ARBA" id="ARBA00005876"/>
    </source>
</evidence>
<keyword evidence="15" id="KW-0325">Glycoprotein</keyword>
<dbReference type="Pfam" id="PF00287">
    <property type="entry name" value="Na_K-ATPase"/>
    <property type="match status" value="1"/>
</dbReference>
<proteinExistence type="inferred from homology"/>
<keyword evidence="8" id="KW-0630">Potassium</keyword>
<sequence>MERAAFVLLAVSRRSERGEKKHANVRAAVLDSPQRVIPARRRAIRPPRGSWAPTFENGAFKRRPSPIKLVKAVFIFLLSGLILLFYLVFYGFLAALFTFTMWVMLQTLSSDIPKYRDRIASPGLMISPKPDTALEFYFNKSDSQSYAEYVSTLRQFLETYDDSKQAQNIDCTPGKVFDQNDEAVKKACRFNLSELGQCSGKEDKTFGYSRGTPCVLVKMNRIIGLKPEGEPYIECSTKDEGTVQIIYFPPGGLIDLMYFPYYGKSLHAHYLQPLVAVQLAINSNSTKEEITIECKILGSPNLKNEDDRDKFLGRIAFKVQMTE</sequence>
<feature type="transmembrane region" description="Helical" evidence="18">
    <location>
        <begin position="72"/>
        <end position="105"/>
    </location>
</feature>
<evidence type="ECO:0000256" key="9">
    <source>
        <dbReference type="ARBA" id="ARBA00022968"/>
    </source>
</evidence>
<evidence type="ECO:0000256" key="10">
    <source>
        <dbReference type="ARBA" id="ARBA00022989"/>
    </source>
</evidence>
<keyword evidence="20" id="KW-1185">Reference proteome</keyword>
<evidence type="ECO:0000256" key="4">
    <source>
        <dbReference type="ARBA" id="ARBA00022475"/>
    </source>
</evidence>
<protein>
    <recommendedName>
        <fullName evidence="18">Sodium/potassium-transporting ATPase subunit beta</fullName>
    </recommendedName>
</protein>
<dbReference type="PANTHER" id="PTHR11523">
    <property type="entry name" value="SODIUM/POTASSIUM-DEPENDENT ATPASE BETA SUBUNIT"/>
    <property type="match status" value="1"/>
</dbReference>
<keyword evidence="14" id="KW-1015">Disulfide bond</keyword>
<dbReference type="CTD" id="483"/>
<evidence type="ECO:0000256" key="15">
    <source>
        <dbReference type="ARBA" id="ARBA00023180"/>
    </source>
</evidence>
<evidence type="ECO:0000256" key="13">
    <source>
        <dbReference type="ARBA" id="ARBA00023136"/>
    </source>
</evidence>
<dbReference type="AlphaFoldDB" id="A0A8C4P6B4"/>
<reference evidence="19" key="2">
    <citation type="submission" date="2025-09" db="UniProtKB">
        <authorList>
            <consortium name="Ensembl"/>
        </authorList>
    </citation>
    <scope>IDENTIFICATION</scope>
</reference>
<evidence type="ECO:0000256" key="17">
    <source>
        <dbReference type="ARBA" id="ARBA00037667"/>
    </source>
</evidence>
<accession>A0A8C4P6B4</accession>
<dbReference type="GO" id="GO:0005890">
    <property type="term" value="C:sodium:potassium-exchanging ATPase complex"/>
    <property type="evidence" value="ECO:0007669"/>
    <property type="project" value="InterPro"/>
</dbReference>
<dbReference type="Gene3D" id="1.20.5.170">
    <property type="match status" value="1"/>
</dbReference>
<dbReference type="RefSeq" id="XP_025957479.1">
    <property type="nucleotide sequence ID" value="XM_026101694.2"/>
</dbReference>
<keyword evidence="7 18" id="KW-0812">Transmembrane</keyword>
<keyword evidence="10 18" id="KW-1133">Transmembrane helix</keyword>
<dbReference type="PANTHER" id="PTHR11523:SF47">
    <property type="entry name" value="SODIUM_POTASSIUM-TRANSPORTING ATPASE SUBUNIT BETA-3"/>
    <property type="match status" value="1"/>
</dbReference>
<keyword evidence="5" id="KW-0633">Potassium transport</keyword>
<dbReference type="Gene3D" id="2.60.40.1660">
    <property type="entry name" value="Na, k-atpase alpha subunit"/>
    <property type="match status" value="1"/>
</dbReference>
<keyword evidence="3 18" id="KW-0813">Transport</keyword>
<evidence type="ECO:0000256" key="1">
    <source>
        <dbReference type="ARBA" id="ARBA00004401"/>
    </source>
</evidence>
<keyword evidence="16" id="KW-0739">Sodium transport</keyword>
<evidence type="ECO:0000313" key="19">
    <source>
        <dbReference type="Ensembl" id="ENSDNVP00000009530.1"/>
    </source>
</evidence>
<keyword evidence="11" id="KW-0915">Sodium</keyword>
<dbReference type="GO" id="GO:0001671">
    <property type="term" value="F:ATPase activator activity"/>
    <property type="evidence" value="ECO:0007669"/>
    <property type="project" value="TreeGrafter"/>
</dbReference>
<evidence type="ECO:0000256" key="5">
    <source>
        <dbReference type="ARBA" id="ARBA00022538"/>
    </source>
</evidence>
<dbReference type="OrthoDB" id="5912413at2759"/>
<keyword evidence="12 18" id="KW-0406">Ion transport</keyword>
<dbReference type="GO" id="GO:0036376">
    <property type="term" value="P:sodium ion export across plasma membrane"/>
    <property type="evidence" value="ECO:0007669"/>
    <property type="project" value="TreeGrafter"/>
</dbReference>
<organism evidence="19 20">
    <name type="scientific">Dromaius novaehollandiae</name>
    <name type="common">Emu</name>
    <dbReference type="NCBI Taxonomy" id="8790"/>
    <lineage>
        <taxon>Eukaryota</taxon>
        <taxon>Metazoa</taxon>
        <taxon>Chordata</taxon>
        <taxon>Craniata</taxon>
        <taxon>Vertebrata</taxon>
        <taxon>Euteleostomi</taxon>
        <taxon>Archelosauria</taxon>
        <taxon>Archosauria</taxon>
        <taxon>Dinosauria</taxon>
        <taxon>Saurischia</taxon>
        <taxon>Theropoda</taxon>
        <taxon>Coelurosauria</taxon>
        <taxon>Aves</taxon>
        <taxon>Palaeognathae</taxon>
        <taxon>Casuariiformes</taxon>
        <taxon>Dromaiidae</taxon>
        <taxon>Dromaius</taxon>
    </lineage>
</organism>
<dbReference type="GeneID" id="112984103"/>
<dbReference type="Proteomes" id="UP000694423">
    <property type="component" value="Unplaced"/>
</dbReference>
<dbReference type="GO" id="GO:0030007">
    <property type="term" value="P:intracellular potassium ion homeostasis"/>
    <property type="evidence" value="ECO:0007669"/>
    <property type="project" value="TreeGrafter"/>
</dbReference>
<keyword evidence="6" id="KW-0740">Sodium/potassium transport</keyword>
<evidence type="ECO:0000256" key="18">
    <source>
        <dbReference type="RuleBase" id="RU362099"/>
    </source>
</evidence>
<keyword evidence="4" id="KW-1003">Cell membrane</keyword>
<dbReference type="PROSITE" id="PS00391">
    <property type="entry name" value="ATPASE_NA_K_BETA_2"/>
    <property type="match status" value="1"/>
</dbReference>
<dbReference type="GO" id="GO:1990573">
    <property type="term" value="P:potassium ion import across plasma membrane"/>
    <property type="evidence" value="ECO:0007669"/>
    <property type="project" value="TreeGrafter"/>
</dbReference>
<evidence type="ECO:0000256" key="11">
    <source>
        <dbReference type="ARBA" id="ARBA00023053"/>
    </source>
</evidence>
<evidence type="ECO:0000256" key="16">
    <source>
        <dbReference type="ARBA" id="ARBA00023201"/>
    </source>
</evidence>
<evidence type="ECO:0000256" key="3">
    <source>
        <dbReference type="ARBA" id="ARBA00022448"/>
    </source>
</evidence>
<dbReference type="FunFam" id="2.60.40.1660:FF:000005">
    <property type="entry name" value="Sodium/potassium-transporting ATPase subunit beta"/>
    <property type="match status" value="1"/>
</dbReference>
<comment type="similarity">
    <text evidence="2 18">Belongs to the X(+)/potassium ATPases subunit beta family.</text>
</comment>
<dbReference type="NCBIfam" id="TIGR01107">
    <property type="entry name" value="Na_K_ATPase_bet"/>
    <property type="match status" value="1"/>
</dbReference>
<dbReference type="GO" id="GO:0006883">
    <property type="term" value="P:intracellular sodium ion homeostasis"/>
    <property type="evidence" value="ECO:0007669"/>
    <property type="project" value="TreeGrafter"/>
</dbReference>
<keyword evidence="9" id="KW-0735">Signal-anchor</keyword>
<reference evidence="19" key="1">
    <citation type="submission" date="2025-08" db="UniProtKB">
        <authorList>
            <consortium name="Ensembl"/>
        </authorList>
    </citation>
    <scope>IDENTIFICATION</scope>
</reference>
<evidence type="ECO:0000256" key="8">
    <source>
        <dbReference type="ARBA" id="ARBA00022958"/>
    </source>
</evidence>
<evidence type="ECO:0000313" key="20">
    <source>
        <dbReference type="Proteomes" id="UP000694423"/>
    </source>
</evidence>
<evidence type="ECO:0000256" key="14">
    <source>
        <dbReference type="ARBA" id="ARBA00023157"/>
    </source>
</evidence>
<name>A0A8C4P6B4_DRONO</name>
<keyword evidence="13 18" id="KW-0472">Membrane</keyword>
<dbReference type="InterPro" id="IPR038702">
    <property type="entry name" value="Na/K_ATPase_sub_beta_sf"/>
</dbReference>
<comment type="function">
    <text evidence="17">This is the non-catalytic component of the active enzyme, which catalyzes the hydrolysis of ATP coupled with the exchange of Na(+) and K(+) ions across the plasma membrane. The exact function of the beta-3 subunit is not known.</text>
</comment>
<comment type="subcellular location">
    <subcellularLocation>
        <location evidence="1">Cell membrane</location>
        <topology evidence="1">Single-pass type II membrane protein</topology>
    </subcellularLocation>
    <subcellularLocation>
        <location evidence="18">Membrane</location>
    </subcellularLocation>
</comment>